<dbReference type="EMBL" id="PKOZ01000002">
    <property type="protein sequence ID" value="PQD96143.1"/>
    <property type="molecule type" value="Genomic_DNA"/>
</dbReference>
<sequence length="175" mass="20149">MDGRILTFRSTNYSHVMSLSRSCYNRKKWRNGGKSMKTFKLVSLQLIPEDGEPENIEIVDGLIINKENEASTWLIEALMNDEQYELVKEQLNGKEDSSFIVSCIITKKDNTPAFFEAFFENARVMEDYVSVLFIGKLRNRRREMAELLLDDLVDEGFTGAELKSAFRDSLRSGSR</sequence>
<evidence type="ECO:0000313" key="1">
    <source>
        <dbReference type="EMBL" id="PQD96143.1"/>
    </source>
</evidence>
<keyword evidence="2" id="KW-1185">Reference proteome</keyword>
<accession>A0A2S7N2B2</accession>
<reference evidence="1 2" key="1">
    <citation type="submission" date="2017-12" db="EMBL/GenBank/DDBJ databases">
        <title>Taxonomic description and draft genome of Pradoshia cofamensis Gen. nov., sp. nov., a thermotolerant bacillale isolated from anterior gut of earthworm Eisenia fetida.</title>
        <authorList>
            <person name="Saha T."/>
            <person name="Chakraborty R."/>
        </authorList>
    </citation>
    <scope>NUCLEOTIDE SEQUENCE [LARGE SCALE GENOMIC DNA]</scope>
    <source>
        <strain evidence="1 2">EAG3</strain>
    </source>
</reference>
<evidence type="ECO:0000313" key="2">
    <source>
        <dbReference type="Proteomes" id="UP000239663"/>
    </source>
</evidence>
<organism evidence="1 2">
    <name type="scientific">Pradoshia eiseniae</name>
    <dbReference type="NCBI Taxonomy" id="2064768"/>
    <lineage>
        <taxon>Bacteria</taxon>
        <taxon>Bacillati</taxon>
        <taxon>Bacillota</taxon>
        <taxon>Bacilli</taxon>
        <taxon>Bacillales</taxon>
        <taxon>Bacillaceae</taxon>
        <taxon>Pradoshia</taxon>
    </lineage>
</organism>
<dbReference type="AlphaFoldDB" id="A0A2S7N2B2"/>
<protein>
    <recommendedName>
        <fullName evidence="3">YwpF protein</fullName>
    </recommendedName>
</protein>
<dbReference type="InterPro" id="IPR025573">
    <property type="entry name" value="YwpF"/>
</dbReference>
<name>A0A2S7N2B2_9BACI</name>
<dbReference type="Proteomes" id="UP000239663">
    <property type="component" value="Unassembled WGS sequence"/>
</dbReference>
<gene>
    <name evidence="1" type="ORF">CYL18_05955</name>
</gene>
<evidence type="ECO:0008006" key="3">
    <source>
        <dbReference type="Google" id="ProtNLM"/>
    </source>
</evidence>
<comment type="caution">
    <text evidence="1">The sequence shown here is derived from an EMBL/GenBank/DDBJ whole genome shotgun (WGS) entry which is preliminary data.</text>
</comment>
<proteinExistence type="predicted"/>
<dbReference type="Pfam" id="PF14183">
    <property type="entry name" value="YwpF"/>
    <property type="match status" value="1"/>
</dbReference>